<organism evidence="2">
    <name type="scientific">marine metagenome</name>
    <dbReference type="NCBI Taxonomy" id="408172"/>
    <lineage>
        <taxon>unclassified sequences</taxon>
        <taxon>metagenomes</taxon>
        <taxon>ecological metagenomes</taxon>
    </lineage>
</organism>
<keyword evidence="1" id="KW-0812">Transmembrane</keyword>
<evidence type="ECO:0000256" key="1">
    <source>
        <dbReference type="SAM" id="Phobius"/>
    </source>
</evidence>
<keyword evidence="1" id="KW-1133">Transmembrane helix</keyword>
<keyword evidence="1" id="KW-0472">Membrane</keyword>
<gene>
    <name evidence="2" type="ORF">METZ01_LOCUS217806</name>
</gene>
<dbReference type="AlphaFoldDB" id="A0A382FQQ4"/>
<sequence>MVGRDNAHIPKESWPNFTWFMIEFAIVFAVANLIAFQLMPTIREMFTDQSLLLCEQVSHQIKCSLSEEALPDEGMLNWIYWGIVGGIFLGWYLIIRGGILKKPILGNSYKS</sequence>
<name>A0A382FQQ4_9ZZZZ</name>
<feature type="transmembrane region" description="Helical" evidence="1">
    <location>
        <begin position="20"/>
        <end position="39"/>
    </location>
</feature>
<proteinExistence type="predicted"/>
<evidence type="ECO:0000313" key="2">
    <source>
        <dbReference type="EMBL" id="SVB64952.1"/>
    </source>
</evidence>
<dbReference type="EMBL" id="UINC01051148">
    <property type="protein sequence ID" value="SVB64952.1"/>
    <property type="molecule type" value="Genomic_DNA"/>
</dbReference>
<feature type="transmembrane region" description="Helical" evidence="1">
    <location>
        <begin position="78"/>
        <end position="95"/>
    </location>
</feature>
<accession>A0A382FQQ4</accession>
<reference evidence="2" key="1">
    <citation type="submission" date="2018-05" db="EMBL/GenBank/DDBJ databases">
        <authorList>
            <person name="Lanie J.A."/>
            <person name="Ng W.-L."/>
            <person name="Kazmierczak K.M."/>
            <person name="Andrzejewski T.M."/>
            <person name="Davidsen T.M."/>
            <person name="Wayne K.J."/>
            <person name="Tettelin H."/>
            <person name="Glass J.I."/>
            <person name="Rusch D."/>
            <person name="Podicherti R."/>
            <person name="Tsui H.-C.T."/>
            <person name="Winkler M.E."/>
        </authorList>
    </citation>
    <scope>NUCLEOTIDE SEQUENCE</scope>
</reference>
<protein>
    <submittedName>
        <fullName evidence="2">Uncharacterized protein</fullName>
    </submittedName>
</protein>